<dbReference type="OrthoDB" id="3197423at2"/>
<dbReference type="SMART" id="SM00421">
    <property type="entry name" value="HTH_LUXR"/>
    <property type="match status" value="1"/>
</dbReference>
<dbReference type="Gene3D" id="1.25.40.10">
    <property type="entry name" value="Tetratricopeptide repeat domain"/>
    <property type="match status" value="1"/>
</dbReference>
<dbReference type="GO" id="GO:0006355">
    <property type="term" value="P:regulation of DNA-templated transcription"/>
    <property type="evidence" value="ECO:0007669"/>
    <property type="project" value="InterPro"/>
</dbReference>
<dbReference type="SUPFAM" id="SSF52540">
    <property type="entry name" value="P-loop containing nucleoside triphosphate hydrolases"/>
    <property type="match status" value="1"/>
</dbReference>
<dbReference type="PANTHER" id="PTHR16305">
    <property type="entry name" value="TESTICULAR SOLUBLE ADENYLYL CYCLASE"/>
    <property type="match status" value="1"/>
</dbReference>
<dbReference type="InterPro" id="IPR019734">
    <property type="entry name" value="TPR_rpt"/>
</dbReference>
<feature type="domain" description="HTH luxR-type" evidence="3">
    <location>
        <begin position="801"/>
        <end position="866"/>
    </location>
</feature>
<dbReference type="Proteomes" id="UP000435837">
    <property type="component" value="Unassembled WGS sequence"/>
</dbReference>
<protein>
    <submittedName>
        <fullName evidence="4">Transcriptional regulator</fullName>
    </submittedName>
</protein>
<dbReference type="PANTHER" id="PTHR16305:SF28">
    <property type="entry name" value="GUANYLATE CYCLASE DOMAIN-CONTAINING PROTEIN"/>
    <property type="match status" value="1"/>
</dbReference>
<evidence type="ECO:0000259" key="3">
    <source>
        <dbReference type="PROSITE" id="PS50043"/>
    </source>
</evidence>
<dbReference type="GO" id="GO:0003677">
    <property type="term" value="F:DNA binding"/>
    <property type="evidence" value="ECO:0007669"/>
    <property type="project" value="InterPro"/>
</dbReference>
<keyword evidence="1" id="KW-0547">Nucleotide-binding</keyword>
<sequence>MTTTRPVGSPRPASPWPLLGREAELAEAARALRDPLGSGVLVAGASGTGRSRLAHECWRQAGRRGHPELRVTATPAARSVPLGALAHLLRPGTDGAPPALGATGQAPGRRPVLLLDDAHHLDPDSIGLLTSWLRTRRVALIATADTHRPPGWPDLPLHRVLLRALPQKVVADLVERTLDGAVEHKTVRMLHQASGGRPRDLRELVDGAVRQRTLVPEDGLWRLVGPLSPTPRLRALIEARLRHLDPQHRRLLERLAVCGRLPLDPPDRAAARSLAAEGWLCTVEEGPHTCAELAGPLYGYVLRETLPVQRSRRILRDQARRAGDQDTGPAGLLRSVRWRLDAADGVDPDEVERAVVLARRAQDHGVALRLARELARLRPRPRSLLLLAEELYEGGEPQEAERTVRRALDESTRDDERLAAVVLHTQSLAFGLLRLDEAFALNATARQTYAGHPDEPVLGAHESALWSLVGDVRQAERAWREVAPEPGSRADVVAAVPRVYCLAESGRTGDAVRAARRSRAARRPCAAADTMVHPALLVGAEARALAEAGSLATAEELARQGYDLAVDAGAGSAQTWLAEHLGWICYLRGRLHESRIWYASTLAHAREVGLRSGEWVGWCGQALAAAVCGDVDRAAQCWEEARSLRPGHWWRPEAAMVTAWLTAATGRLVRARGVALDAAAAAGRRGLRTAQSHLLCDAARLGAAAEAERPLRELAAGSDSALVAARAGLAQGLASDRPDRLERSARQLASLGAGLLAAESWTAAATAHARADAGGSAQAAQAHALAVLGSDSGACTPGLVPSSVRSRLTARELEVALAAASGLGNKEIAGHLSIAVRTVGNHLQRVYSKLEIAHRTALRTALRPPAPR</sequence>
<dbReference type="SUPFAM" id="SSF48452">
    <property type="entry name" value="TPR-like"/>
    <property type="match status" value="1"/>
</dbReference>
<evidence type="ECO:0000313" key="4">
    <source>
        <dbReference type="EMBL" id="GFE07714.1"/>
    </source>
</evidence>
<proteinExistence type="predicted"/>
<dbReference type="SMART" id="SM00382">
    <property type="entry name" value="AAA"/>
    <property type="match status" value="1"/>
</dbReference>
<keyword evidence="2" id="KW-0067">ATP-binding</keyword>
<dbReference type="SUPFAM" id="SSF46894">
    <property type="entry name" value="C-terminal effector domain of the bipartite response regulators"/>
    <property type="match status" value="1"/>
</dbReference>
<dbReference type="Gene3D" id="3.40.50.300">
    <property type="entry name" value="P-loop containing nucleotide triphosphate hydrolases"/>
    <property type="match status" value="1"/>
</dbReference>
<dbReference type="InterPro" id="IPR016032">
    <property type="entry name" value="Sig_transdc_resp-reg_C-effctor"/>
</dbReference>
<dbReference type="Pfam" id="PF00196">
    <property type="entry name" value="GerE"/>
    <property type="match status" value="1"/>
</dbReference>
<evidence type="ECO:0000256" key="1">
    <source>
        <dbReference type="ARBA" id="ARBA00022741"/>
    </source>
</evidence>
<dbReference type="RefSeq" id="WP_159477762.1">
    <property type="nucleotide sequence ID" value="NZ_BAAATH010000022.1"/>
</dbReference>
<dbReference type="SMART" id="SM00028">
    <property type="entry name" value="TPR"/>
    <property type="match status" value="2"/>
</dbReference>
<dbReference type="PROSITE" id="PS00622">
    <property type="entry name" value="HTH_LUXR_1"/>
    <property type="match status" value="1"/>
</dbReference>
<dbReference type="Gene3D" id="1.10.10.10">
    <property type="entry name" value="Winged helix-like DNA-binding domain superfamily/Winged helix DNA-binding domain"/>
    <property type="match status" value="1"/>
</dbReference>
<dbReference type="InterPro" id="IPR036388">
    <property type="entry name" value="WH-like_DNA-bd_sf"/>
</dbReference>
<evidence type="ECO:0000313" key="5">
    <source>
        <dbReference type="Proteomes" id="UP000435837"/>
    </source>
</evidence>
<dbReference type="PRINTS" id="PR00038">
    <property type="entry name" value="HTHLUXR"/>
</dbReference>
<dbReference type="GO" id="GO:0005524">
    <property type="term" value="F:ATP binding"/>
    <property type="evidence" value="ECO:0007669"/>
    <property type="project" value="UniProtKB-KW"/>
</dbReference>
<dbReference type="InterPro" id="IPR011990">
    <property type="entry name" value="TPR-like_helical_dom_sf"/>
</dbReference>
<name>A0A640SA64_9ACTN</name>
<comment type="caution">
    <text evidence="4">The sequence shown here is derived from an EMBL/GenBank/DDBJ whole genome shotgun (WGS) entry which is preliminary data.</text>
</comment>
<dbReference type="AlphaFoldDB" id="A0A640SA64"/>
<gene>
    <name evidence="4" type="ORF">Scani_39820</name>
</gene>
<dbReference type="PROSITE" id="PS50043">
    <property type="entry name" value="HTH_LUXR_2"/>
    <property type="match status" value="1"/>
</dbReference>
<dbReference type="InterPro" id="IPR003593">
    <property type="entry name" value="AAA+_ATPase"/>
</dbReference>
<dbReference type="EMBL" id="BLIN01000005">
    <property type="protein sequence ID" value="GFE07714.1"/>
    <property type="molecule type" value="Genomic_DNA"/>
</dbReference>
<dbReference type="CDD" id="cd06170">
    <property type="entry name" value="LuxR_C_like"/>
    <property type="match status" value="1"/>
</dbReference>
<dbReference type="InterPro" id="IPR027417">
    <property type="entry name" value="P-loop_NTPase"/>
</dbReference>
<reference evidence="4 5" key="1">
    <citation type="submission" date="2019-12" db="EMBL/GenBank/DDBJ databases">
        <title>Whole genome shotgun sequence of Streptomyces caniferus NBRC 15389.</title>
        <authorList>
            <person name="Ichikawa N."/>
            <person name="Kimura A."/>
            <person name="Kitahashi Y."/>
            <person name="Komaki H."/>
            <person name="Tamura T."/>
        </authorList>
    </citation>
    <scope>NUCLEOTIDE SEQUENCE [LARGE SCALE GENOMIC DNA]</scope>
    <source>
        <strain evidence="4 5">NBRC 15389</strain>
    </source>
</reference>
<evidence type="ECO:0000256" key="2">
    <source>
        <dbReference type="ARBA" id="ARBA00022840"/>
    </source>
</evidence>
<dbReference type="GO" id="GO:0005737">
    <property type="term" value="C:cytoplasm"/>
    <property type="evidence" value="ECO:0007669"/>
    <property type="project" value="TreeGrafter"/>
</dbReference>
<accession>A0A640SA64</accession>
<dbReference type="InterPro" id="IPR000792">
    <property type="entry name" value="Tscrpt_reg_LuxR_C"/>
</dbReference>
<dbReference type="GO" id="GO:0004016">
    <property type="term" value="F:adenylate cyclase activity"/>
    <property type="evidence" value="ECO:0007669"/>
    <property type="project" value="TreeGrafter"/>
</dbReference>
<dbReference type="GeneID" id="96633493"/>
<organism evidence="4 5">
    <name type="scientific">Streptomyces caniferus</name>
    <dbReference type="NCBI Taxonomy" id="285557"/>
    <lineage>
        <taxon>Bacteria</taxon>
        <taxon>Bacillati</taxon>
        <taxon>Actinomycetota</taxon>
        <taxon>Actinomycetes</taxon>
        <taxon>Kitasatosporales</taxon>
        <taxon>Streptomycetaceae</taxon>
        <taxon>Streptomyces</taxon>
    </lineage>
</organism>